<evidence type="ECO:0000313" key="3">
    <source>
        <dbReference type="Proteomes" id="UP000663828"/>
    </source>
</evidence>
<keyword evidence="1" id="KW-1133">Transmembrane helix</keyword>
<sequence>MNQQKVFDGFPHFINTEDEKHSSLDNIFGTVSIIIAVILVPLKLLKGRVADAMNNSTIRTSFITSIATSITKTDFPTITTKTSSTTNAASTTKTVFLTKTTTTPAATSSLCTDDSDKSLFDNEFLYSPTSQTYATGLLNGQFGVYKTDGYGNVTSTSIWLAEQKSKLGVELKLQRDRSLIVYAPGVAIWGSGTHNGGDGGPFCLVISDMGHLRWINAKKEILWKPKELQYKQTNICCPQ</sequence>
<proteinExistence type="predicted"/>
<evidence type="ECO:0000313" key="2">
    <source>
        <dbReference type="EMBL" id="CAF1518120.1"/>
    </source>
</evidence>
<reference evidence="2" key="1">
    <citation type="submission" date="2021-02" db="EMBL/GenBank/DDBJ databases">
        <authorList>
            <person name="Nowell W R."/>
        </authorList>
    </citation>
    <scope>NUCLEOTIDE SEQUENCE</scope>
</reference>
<evidence type="ECO:0008006" key="4">
    <source>
        <dbReference type="Google" id="ProtNLM"/>
    </source>
</evidence>
<dbReference type="EMBL" id="CAJNOR010004642">
    <property type="protein sequence ID" value="CAF1518120.1"/>
    <property type="molecule type" value="Genomic_DNA"/>
</dbReference>
<comment type="caution">
    <text evidence="2">The sequence shown here is derived from an EMBL/GenBank/DDBJ whole genome shotgun (WGS) entry which is preliminary data.</text>
</comment>
<dbReference type="AlphaFoldDB" id="A0A815UII8"/>
<protein>
    <recommendedName>
        <fullName evidence="4">Bulb-type lectin domain-containing protein</fullName>
    </recommendedName>
</protein>
<dbReference type="SUPFAM" id="SSF51110">
    <property type="entry name" value="alpha-D-mannose-specific plant lectins"/>
    <property type="match status" value="1"/>
</dbReference>
<accession>A0A815UII8</accession>
<name>A0A815UII8_ADIRI</name>
<dbReference type="InterPro" id="IPR036426">
    <property type="entry name" value="Bulb-type_lectin_dom_sf"/>
</dbReference>
<keyword evidence="3" id="KW-1185">Reference proteome</keyword>
<keyword evidence="1" id="KW-0472">Membrane</keyword>
<evidence type="ECO:0000256" key="1">
    <source>
        <dbReference type="SAM" id="Phobius"/>
    </source>
</evidence>
<dbReference type="Gene3D" id="2.90.10.10">
    <property type="entry name" value="Bulb-type lectin domain"/>
    <property type="match status" value="1"/>
</dbReference>
<feature type="transmembrane region" description="Helical" evidence="1">
    <location>
        <begin position="27"/>
        <end position="45"/>
    </location>
</feature>
<keyword evidence="1" id="KW-0812">Transmembrane</keyword>
<organism evidence="2 3">
    <name type="scientific">Adineta ricciae</name>
    <name type="common">Rotifer</name>
    <dbReference type="NCBI Taxonomy" id="249248"/>
    <lineage>
        <taxon>Eukaryota</taxon>
        <taxon>Metazoa</taxon>
        <taxon>Spiralia</taxon>
        <taxon>Gnathifera</taxon>
        <taxon>Rotifera</taxon>
        <taxon>Eurotatoria</taxon>
        <taxon>Bdelloidea</taxon>
        <taxon>Adinetida</taxon>
        <taxon>Adinetidae</taxon>
        <taxon>Adineta</taxon>
    </lineage>
</organism>
<dbReference type="Proteomes" id="UP000663828">
    <property type="component" value="Unassembled WGS sequence"/>
</dbReference>
<gene>
    <name evidence="2" type="ORF">XAT740_LOCUS40625</name>
</gene>